<proteinExistence type="predicted"/>
<accession>A0A538SJK7</accession>
<comment type="caution">
    <text evidence="2">The sequence shown here is derived from an EMBL/GenBank/DDBJ whole genome shotgun (WGS) entry which is preliminary data.</text>
</comment>
<dbReference type="Proteomes" id="UP000317716">
    <property type="component" value="Unassembled WGS sequence"/>
</dbReference>
<name>A0A538SJK7_UNCEI</name>
<organism evidence="2 3">
    <name type="scientific">Eiseniibacteriota bacterium</name>
    <dbReference type="NCBI Taxonomy" id="2212470"/>
    <lineage>
        <taxon>Bacteria</taxon>
        <taxon>Candidatus Eiseniibacteriota</taxon>
    </lineage>
</organism>
<feature type="region of interest" description="Disordered" evidence="1">
    <location>
        <begin position="106"/>
        <end position="125"/>
    </location>
</feature>
<protein>
    <submittedName>
        <fullName evidence="2">Uncharacterized protein</fullName>
    </submittedName>
</protein>
<sequence length="125" mass="12298">MAALLALAMGAGELVAYQGLAPHAQALLSGGRSGAAVAAGQIVARDLSGVLSSRLHAAAGDLALLGVRQTSRLYRLAQRALGLADPAAQASELDCPPCPACPIGSPCPARAPAPNRPASPGRTGA</sequence>
<evidence type="ECO:0000313" key="2">
    <source>
        <dbReference type="EMBL" id="TMQ51553.1"/>
    </source>
</evidence>
<reference evidence="2 3" key="1">
    <citation type="journal article" date="2019" name="Nat. Microbiol.">
        <title>Mediterranean grassland soil C-N compound turnover is dependent on rainfall and depth, and is mediated by genomically divergent microorganisms.</title>
        <authorList>
            <person name="Diamond S."/>
            <person name="Andeer P.F."/>
            <person name="Li Z."/>
            <person name="Crits-Christoph A."/>
            <person name="Burstein D."/>
            <person name="Anantharaman K."/>
            <person name="Lane K.R."/>
            <person name="Thomas B.C."/>
            <person name="Pan C."/>
            <person name="Northen T.R."/>
            <person name="Banfield J.F."/>
        </authorList>
    </citation>
    <scope>NUCLEOTIDE SEQUENCE [LARGE SCALE GENOMIC DNA]</scope>
    <source>
        <strain evidence="2">WS_2</strain>
    </source>
</reference>
<dbReference type="AlphaFoldDB" id="A0A538SJK7"/>
<dbReference type="EMBL" id="VBOS01000370">
    <property type="protein sequence ID" value="TMQ51553.1"/>
    <property type="molecule type" value="Genomic_DNA"/>
</dbReference>
<evidence type="ECO:0000313" key="3">
    <source>
        <dbReference type="Proteomes" id="UP000317716"/>
    </source>
</evidence>
<evidence type="ECO:0000256" key="1">
    <source>
        <dbReference type="SAM" id="MobiDB-lite"/>
    </source>
</evidence>
<gene>
    <name evidence="2" type="ORF">E6K72_10355</name>
</gene>